<evidence type="ECO:0000256" key="1">
    <source>
        <dbReference type="SAM" id="MobiDB-lite"/>
    </source>
</evidence>
<protein>
    <submittedName>
        <fullName evidence="3">Uncharacterized protein</fullName>
    </submittedName>
</protein>
<feature type="transmembrane region" description="Helical" evidence="2">
    <location>
        <begin position="62"/>
        <end position="80"/>
    </location>
</feature>
<evidence type="ECO:0000256" key="2">
    <source>
        <dbReference type="SAM" id="Phobius"/>
    </source>
</evidence>
<evidence type="ECO:0000313" key="3">
    <source>
        <dbReference type="EMBL" id="UQX13541.1"/>
    </source>
</evidence>
<feature type="region of interest" description="Disordered" evidence="1">
    <location>
        <begin position="106"/>
        <end position="127"/>
    </location>
</feature>
<keyword evidence="2" id="KW-0812">Transmembrane</keyword>
<keyword evidence="4" id="KW-1185">Reference proteome</keyword>
<dbReference type="RefSeq" id="WP_219068187.1">
    <property type="nucleotide sequence ID" value="NZ_CAJUXY010000032.1"/>
</dbReference>
<gene>
    <name evidence="3" type="ORF">M5I08_25445</name>
</gene>
<evidence type="ECO:0000313" key="4">
    <source>
        <dbReference type="Proteomes" id="UP001056610"/>
    </source>
</evidence>
<organism evidence="3 4">
    <name type="scientific">Candidatus Mycobacterium methanotrophicum</name>
    <dbReference type="NCBI Taxonomy" id="2943498"/>
    <lineage>
        <taxon>Bacteria</taxon>
        <taxon>Bacillati</taxon>
        <taxon>Actinomycetota</taxon>
        <taxon>Actinomycetes</taxon>
        <taxon>Mycobacteriales</taxon>
        <taxon>Mycobacteriaceae</taxon>
        <taxon>Mycobacterium</taxon>
    </lineage>
</organism>
<reference evidence="3" key="1">
    <citation type="submission" date="2022-05" db="EMBL/GenBank/DDBJ databases">
        <title>A methanotrophic Mycobacterium dominates a cave microbial ecosystem.</title>
        <authorList>
            <person name="Van Spanning R.J.M."/>
            <person name="Guan Q."/>
            <person name="Melkonian C."/>
            <person name="Gallant J."/>
            <person name="Polerecky L."/>
            <person name="Flot J.-F."/>
            <person name="Brandt B.W."/>
            <person name="Braster M."/>
            <person name="Iturbe Espinoza P."/>
            <person name="Aerts J."/>
            <person name="Meima-Franke M."/>
            <person name="Piersma S.R."/>
            <person name="Bunduc C."/>
            <person name="Ummels R."/>
            <person name="Pain A."/>
            <person name="Fleming E.J."/>
            <person name="van der Wel N."/>
            <person name="Gherman V.D."/>
            <person name="Sarbu S.M."/>
            <person name="Bodelier P.L.E."/>
            <person name="Bitter W."/>
        </authorList>
    </citation>
    <scope>NUCLEOTIDE SEQUENCE</scope>
    <source>
        <strain evidence="3">Sulfur Cave</strain>
        <plasmid evidence="3">unnamed</plasmid>
    </source>
</reference>
<sequence>MSSPDIVYVSIYTLARKFPKLIGKFPNGQPIPFGPFTRIQCGVLVAASGLSMLVFELLHPPILITLFIEAAITIPSVIMARRLGFSMARTSSRTIWLIRPWLRRTPHSTGGRPPQRQSTGPTSTGGDGHVLDLKFLR</sequence>
<keyword evidence="2" id="KW-1133">Transmembrane helix</keyword>
<name>A0ABY4QS92_9MYCO</name>
<accession>A0ABY4QS92</accession>
<proteinExistence type="predicted"/>
<dbReference type="Proteomes" id="UP001056610">
    <property type="component" value="Plasmid unnamed"/>
</dbReference>
<keyword evidence="2" id="KW-0472">Membrane</keyword>
<geneLocation type="plasmid" evidence="3 4">
    <name>unnamed</name>
</geneLocation>
<keyword evidence="3" id="KW-0614">Plasmid</keyword>
<dbReference type="EMBL" id="CP097321">
    <property type="protein sequence ID" value="UQX13541.1"/>
    <property type="molecule type" value="Genomic_DNA"/>
</dbReference>